<organism evidence="1">
    <name type="scientific">marine sediment metagenome</name>
    <dbReference type="NCBI Taxonomy" id="412755"/>
    <lineage>
        <taxon>unclassified sequences</taxon>
        <taxon>metagenomes</taxon>
        <taxon>ecological metagenomes</taxon>
    </lineage>
</organism>
<dbReference type="AlphaFoldDB" id="X1M9P9"/>
<accession>X1M9P9</accession>
<name>X1M9P9_9ZZZZ</name>
<protein>
    <submittedName>
        <fullName evidence="1">Uncharacterized protein</fullName>
    </submittedName>
</protein>
<feature type="non-terminal residue" evidence="1">
    <location>
        <position position="1"/>
    </location>
</feature>
<sequence>ILPQHNYSKGAPSVFDIDGTEIKLVSDIFKKIGIEESETSHIFVNRIFSGLLKKVKDGDRVAIFPKNMGLLYKWYFKKVEDNDE</sequence>
<evidence type="ECO:0000313" key="1">
    <source>
        <dbReference type="EMBL" id="GAI03074.1"/>
    </source>
</evidence>
<comment type="caution">
    <text evidence="1">The sequence shown here is derived from an EMBL/GenBank/DDBJ whole genome shotgun (WGS) entry which is preliminary data.</text>
</comment>
<gene>
    <name evidence="1" type="ORF">S06H3_21035</name>
</gene>
<proteinExistence type="predicted"/>
<dbReference type="EMBL" id="BARV01010982">
    <property type="protein sequence ID" value="GAI03074.1"/>
    <property type="molecule type" value="Genomic_DNA"/>
</dbReference>
<reference evidence="1" key="1">
    <citation type="journal article" date="2014" name="Front. Microbiol.">
        <title>High frequency of phylogenetically diverse reductive dehalogenase-homologous genes in deep subseafloor sedimentary metagenomes.</title>
        <authorList>
            <person name="Kawai M."/>
            <person name="Futagami T."/>
            <person name="Toyoda A."/>
            <person name="Takaki Y."/>
            <person name="Nishi S."/>
            <person name="Hori S."/>
            <person name="Arai W."/>
            <person name="Tsubouchi T."/>
            <person name="Morono Y."/>
            <person name="Uchiyama I."/>
            <person name="Ito T."/>
            <person name="Fujiyama A."/>
            <person name="Inagaki F."/>
            <person name="Takami H."/>
        </authorList>
    </citation>
    <scope>NUCLEOTIDE SEQUENCE</scope>
    <source>
        <strain evidence="1">Expedition CK06-06</strain>
    </source>
</reference>